<dbReference type="RefSeq" id="WP_068504377.1">
    <property type="nucleotide sequence ID" value="NZ_LWQU01000192.1"/>
</dbReference>
<dbReference type="EMBL" id="LWQU01000192">
    <property type="protein sequence ID" value="OAN44903.1"/>
    <property type="molecule type" value="Genomic_DNA"/>
</dbReference>
<accession>A0A178M8P9</accession>
<dbReference type="AlphaFoldDB" id="A0A178M8P9"/>
<dbReference type="InterPro" id="IPR058792">
    <property type="entry name" value="Beta-barrel_RND_2"/>
</dbReference>
<evidence type="ECO:0000259" key="4">
    <source>
        <dbReference type="Pfam" id="PF25876"/>
    </source>
</evidence>
<keyword evidence="9" id="KW-1185">Reference proteome</keyword>
<dbReference type="Gene3D" id="2.40.50.100">
    <property type="match status" value="1"/>
</dbReference>
<dbReference type="NCBIfam" id="TIGR01730">
    <property type="entry name" value="RND_mfp"/>
    <property type="match status" value="1"/>
</dbReference>
<dbReference type="InterPro" id="IPR058624">
    <property type="entry name" value="MdtA-like_HH"/>
</dbReference>
<dbReference type="FunFam" id="2.40.30.170:FF:000010">
    <property type="entry name" value="Efflux RND transporter periplasmic adaptor subunit"/>
    <property type="match status" value="1"/>
</dbReference>
<dbReference type="Gene3D" id="2.40.420.20">
    <property type="match status" value="1"/>
</dbReference>
<evidence type="ECO:0000259" key="5">
    <source>
        <dbReference type="Pfam" id="PF25917"/>
    </source>
</evidence>
<evidence type="ECO:0000256" key="2">
    <source>
        <dbReference type="ARBA" id="ARBA00009477"/>
    </source>
</evidence>
<dbReference type="Pfam" id="PF25876">
    <property type="entry name" value="HH_MFP_RND"/>
    <property type="match status" value="1"/>
</dbReference>
<evidence type="ECO:0000259" key="6">
    <source>
        <dbReference type="Pfam" id="PF25954"/>
    </source>
</evidence>
<dbReference type="Gene3D" id="1.10.287.470">
    <property type="entry name" value="Helix hairpin bin"/>
    <property type="match status" value="1"/>
</dbReference>
<dbReference type="PANTHER" id="PTHR30469:SF11">
    <property type="entry name" value="BLL4320 PROTEIN"/>
    <property type="match status" value="1"/>
</dbReference>
<comment type="similarity">
    <text evidence="2">Belongs to the membrane fusion protein (MFP) (TC 8.A.1) family.</text>
</comment>
<reference evidence="8 9" key="1">
    <citation type="submission" date="2016-04" db="EMBL/GenBank/DDBJ databases">
        <title>Draft genome sequence of freshwater magnetotactic bacteria Magnetospirillum marisnigri SP-1 and Magnetospirillum moscoviense BB-1.</title>
        <authorList>
            <person name="Koziaeva V."/>
            <person name="Dziuba M.V."/>
            <person name="Ivanov T.M."/>
            <person name="Kuznetsov B."/>
            <person name="Grouzdev D.S."/>
        </authorList>
    </citation>
    <scope>NUCLEOTIDE SEQUENCE [LARGE SCALE GENOMIC DNA]</scope>
    <source>
        <strain evidence="8 9">BB-1</strain>
    </source>
</reference>
<dbReference type="GO" id="GO:0015562">
    <property type="term" value="F:efflux transmembrane transporter activity"/>
    <property type="evidence" value="ECO:0007669"/>
    <property type="project" value="TreeGrafter"/>
</dbReference>
<dbReference type="Pfam" id="PF25967">
    <property type="entry name" value="RND-MFP_C"/>
    <property type="match status" value="1"/>
</dbReference>
<dbReference type="Pfam" id="PF25954">
    <property type="entry name" value="Beta-barrel_RND_2"/>
    <property type="match status" value="1"/>
</dbReference>
<dbReference type="PANTHER" id="PTHR30469">
    <property type="entry name" value="MULTIDRUG RESISTANCE PROTEIN MDTA"/>
    <property type="match status" value="1"/>
</dbReference>
<evidence type="ECO:0000256" key="1">
    <source>
        <dbReference type="ARBA" id="ARBA00004196"/>
    </source>
</evidence>
<dbReference type="InterPro" id="IPR058627">
    <property type="entry name" value="MdtA-like_C"/>
</dbReference>
<evidence type="ECO:0000313" key="8">
    <source>
        <dbReference type="EMBL" id="OAN44903.1"/>
    </source>
</evidence>
<dbReference type="Gene3D" id="2.40.30.170">
    <property type="match status" value="1"/>
</dbReference>
<dbReference type="Proteomes" id="UP000078543">
    <property type="component" value="Unassembled WGS sequence"/>
</dbReference>
<protein>
    <submittedName>
        <fullName evidence="8">Efflux transporter periplasmic adaptor subunit</fullName>
    </submittedName>
</protein>
<proteinExistence type="inferred from homology"/>
<dbReference type="InterPro" id="IPR058625">
    <property type="entry name" value="MdtA-like_BSH"/>
</dbReference>
<dbReference type="Pfam" id="PF25917">
    <property type="entry name" value="BSH_RND"/>
    <property type="match status" value="1"/>
</dbReference>
<sequence>MNVKRMGIMLAGSAIVFGGVLGFVQFRDKMIKDYFANMPKPVIAVTAQPAELTSWQDSLSAVGTLSAVNGVDIAAQGAGLVKDISFQSGQNVKKGQVLLRLDTDVEMADLRSAQADTDLARISANRQRTLVKTDAVSKAAVDKAEAELKVKEAKVAGIRALVDKKSVTAPFEGILGVRKIDLGQYLQPGQAIVNLQDLSTMLADFTVSQRDLAALAPGQTVRMTTDAWPGHAFEGTIAAIEPQVEAKTGMVAAQARFPNIEGRLRPGMFARIEIPRRGTEQVVTVPAQAISYNLHGDALFVVEDGPEGKQVSRVVVELGERKDGRVVIKSGLKPGALVVTAGQLKLEHGSKVQMDGADPLKQSAKAN</sequence>
<dbReference type="OrthoDB" id="9806939at2"/>
<dbReference type="InterPro" id="IPR006143">
    <property type="entry name" value="RND_pump_MFP"/>
</dbReference>
<keyword evidence="3" id="KW-0813">Transport</keyword>
<dbReference type="SUPFAM" id="SSF111369">
    <property type="entry name" value="HlyD-like secretion proteins"/>
    <property type="match status" value="1"/>
</dbReference>
<feature type="domain" description="Multidrug resistance protein MdtA-like alpha-helical hairpin" evidence="4">
    <location>
        <begin position="107"/>
        <end position="162"/>
    </location>
</feature>
<dbReference type="STRING" id="1437059.A6A05_17295"/>
<gene>
    <name evidence="8" type="ORF">A6A05_17295</name>
</gene>
<dbReference type="GO" id="GO:1990281">
    <property type="term" value="C:efflux pump complex"/>
    <property type="evidence" value="ECO:0007669"/>
    <property type="project" value="TreeGrafter"/>
</dbReference>
<feature type="domain" description="Multidrug resistance protein MdtA-like barrel-sandwich hybrid" evidence="5">
    <location>
        <begin position="70"/>
        <end position="192"/>
    </location>
</feature>
<comment type="subcellular location">
    <subcellularLocation>
        <location evidence="1">Cell envelope</location>
    </subcellularLocation>
</comment>
<evidence type="ECO:0000313" key="9">
    <source>
        <dbReference type="Proteomes" id="UP000078543"/>
    </source>
</evidence>
<comment type="caution">
    <text evidence="8">The sequence shown here is derived from an EMBL/GenBank/DDBJ whole genome shotgun (WGS) entry which is preliminary data.</text>
</comment>
<organism evidence="8 9">
    <name type="scientific">Magnetospirillum moscoviense</name>
    <dbReference type="NCBI Taxonomy" id="1437059"/>
    <lineage>
        <taxon>Bacteria</taxon>
        <taxon>Pseudomonadati</taxon>
        <taxon>Pseudomonadota</taxon>
        <taxon>Alphaproteobacteria</taxon>
        <taxon>Rhodospirillales</taxon>
        <taxon>Rhodospirillaceae</taxon>
        <taxon>Magnetospirillum</taxon>
    </lineage>
</organism>
<evidence type="ECO:0000256" key="3">
    <source>
        <dbReference type="ARBA" id="ARBA00022448"/>
    </source>
</evidence>
<feature type="domain" description="Multidrug resistance protein MdtA-like C-terminal permuted SH3" evidence="7">
    <location>
        <begin position="281"/>
        <end position="342"/>
    </location>
</feature>
<feature type="domain" description="CusB-like beta-barrel" evidence="6">
    <location>
        <begin position="205"/>
        <end position="274"/>
    </location>
</feature>
<name>A0A178M8P9_9PROT</name>
<evidence type="ECO:0000259" key="7">
    <source>
        <dbReference type="Pfam" id="PF25967"/>
    </source>
</evidence>